<dbReference type="EMBL" id="GAIX01012837">
    <property type="protein sequence ID" value="JAA79723.1"/>
    <property type="molecule type" value="Transcribed_RNA"/>
</dbReference>
<dbReference type="AlphaFoldDB" id="S4NVS2"/>
<reference evidence="1" key="1">
    <citation type="journal article" date="2013" name="BMC Genomics">
        <title>Unscrambling butterfly oogenesis.</title>
        <authorList>
            <person name="Carter J.M."/>
            <person name="Baker S.C."/>
            <person name="Pink R."/>
            <person name="Carter D.R."/>
            <person name="Collins A."/>
            <person name="Tomlin J."/>
            <person name="Gibbs M."/>
            <person name="Breuker C.J."/>
        </authorList>
    </citation>
    <scope>NUCLEOTIDE SEQUENCE</scope>
    <source>
        <tissue evidence="1">Ovary</tissue>
    </source>
</reference>
<protein>
    <submittedName>
        <fullName evidence="1">Nuclear factor NF-kappa-B p110 subunit isoform 1</fullName>
    </submittedName>
</protein>
<evidence type="ECO:0000313" key="1">
    <source>
        <dbReference type="EMBL" id="JAA79723.1"/>
    </source>
</evidence>
<feature type="non-terminal residue" evidence="1">
    <location>
        <position position="79"/>
    </location>
</feature>
<accession>S4NVS2</accession>
<name>S4NVS2_9NEOP</name>
<proteinExistence type="predicted"/>
<reference evidence="1" key="2">
    <citation type="submission" date="2013-05" db="EMBL/GenBank/DDBJ databases">
        <authorList>
            <person name="Carter J.-M."/>
            <person name="Baker S.C."/>
            <person name="Pink R."/>
            <person name="Carter D.R.F."/>
            <person name="Collins A."/>
            <person name="Tomlin J."/>
            <person name="Gibbs M."/>
            <person name="Breuker C.J."/>
        </authorList>
    </citation>
    <scope>NUCLEOTIDE SEQUENCE</scope>
    <source>
        <tissue evidence="1">Ovary</tissue>
    </source>
</reference>
<organism evidence="1">
    <name type="scientific">Pararge aegeria</name>
    <name type="common">speckled wood butterfly</name>
    <dbReference type="NCBI Taxonomy" id="116150"/>
    <lineage>
        <taxon>Eukaryota</taxon>
        <taxon>Metazoa</taxon>
        <taxon>Ecdysozoa</taxon>
        <taxon>Arthropoda</taxon>
        <taxon>Hexapoda</taxon>
        <taxon>Insecta</taxon>
        <taxon>Pterygota</taxon>
        <taxon>Neoptera</taxon>
        <taxon>Endopterygota</taxon>
        <taxon>Lepidoptera</taxon>
        <taxon>Glossata</taxon>
        <taxon>Ditrysia</taxon>
        <taxon>Papilionoidea</taxon>
        <taxon>Nymphalidae</taxon>
        <taxon>Satyrinae</taxon>
        <taxon>Satyrini</taxon>
        <taxon>Parargina</taxon>
        <taxon>Pararge</taxon>
    </lineage>
</organism>
<sequence length="79" mass="9049">MELVRPSDGRVSEPKEFTYKAESIYKHRKKRKANYSSYSSLESVSGGSIKSFSDVPLSVENVNNNNHFYIKNEDEIMQG</sequence>